<accession>E4T1S5</accession>
<keyword evidence="2" id="KW-1185">Reference proteome</keyword>
<proteinExistence type="predicted"/>
<dbReference type="EMBL" id="CP002345">
    <property type="protein sequence ID" value="ADQ78669.1"/>
    <property type="molecule type" value="Genomic_DNA"/>
</dbReference>
<dbReference type="KEGG" id="ppn:Palpr_0510"/>
<evidence type="ECO:0000313" key="1">
    <source>
        <dbReference type="EMBL" id="ADQ78669.1"/>
    </source>
</evidence>
<dbReference type="Proteomes" id="UP000008718">
    <property type="component" value="Chromosome"/>
</dbReference>
<dbReference type="AlphaFoldDB" id="E4T1S5"/>
<organism evidence="1 2">
    <name type="scientific">Paludibacter propionicigenes (strain DSM 17365 / JCM 13257 / WB4)</name>
    <dbReference type="NCBI Taxonomy" id="694427"/>
    <lineage>
        <taxon>Bacteria</taxon>
        <taxon>Pseudomonadati</taxon>
        <taxon>Bacteroidota</taxon>
        <taxon>Bacteroidia</taxon>
        <taxon>Bacteroidales</taxon>
        <taxon>Paludibacteraceae</taxon>
        <taxon>Paludibacter</taxon>
    </lineage>
</organism>
<gene>
    <name evidence="1" type="ordered locus">Palpr_0510</name>
</gene>
<dbReference type="HOGENOM" id="CLU_3255132_0_0_10"/>
<sequence>MLQTKRKAAGYRKVTDCNRICLNAQKPTETIVSGLFSFRETD</sequence>
<evidence type="ECO:0000313" key="2">
    <source>
        <dbReference type="Proteomes" id="UP000008718"/>
    </source>
</evidence>
<name>E4T1S5_PALPW</name>
<protein>
    <submittedName>
        <fullName evidence="1">Uncharacterized protein</fullName>
    </submittedName>
</protein>
<reference evidence="1 2" key="2">
    <citation type="journal article" date="2011" name="Stand. Genomic Sci.">
        <title>Complete genome sequence of Paludibacter propionicigenes type strain (WB4).</title>
        <authorList>
            <person name="Gronow S."/>
            <person name="Munk C."/>
            <person name="Lapidus A."/>
            <person name="Nolan M."/>
            <person name="Lucas S."/>
            <person name="Hammon N."/>
            <person name="Deshpande S."/>
            <person name="Cheng J.F."/>
            <person name="Tapia R."/>
            <person name="Han C."/>
            <person name="Goodwin L."/>
            <person name="Pitluck S."/>
            <person name="Liolios K."/>
            <person name="Ivanova N."/>
            <person name="Mavromatis K."/>
            <person name="Mikhailova N."/>
            <person name="Pati A."/>
            <person name="Chen A."/>
            <person name="Palaniappan K."/>
            <person name="Land M."/>
            <person name="Hauser L."/>
            <person name="Chang Y.J."/>
            <person name="Jeffries C.D."/>
            <person name="Brambilla E."/>
            <person name="Rohde M."/>
            <person name="Goker M."/>
            <person name="Detter J.C."/>
            <person name="Woyke T."/>
            <person name="Bristow J."/>
            <person name="Eisen J.A."/>
            <person name="Markowitz V."/>
            <person name="Hugenholtz P."/>
            <person name="Kyrpides N.C."/>
            <person name="Klenk H.P."/>
        </authorList>
    </citation>
    <scope>NUCLEOTIDE SEQUENCE [LARGE SCALE GENOMIC DNA]</scope>
    <source>
        <strain evidence="2">DSM 17365 / JCM 13257 / WB4</strain>
    </source>
</reference>
<reference key="1">
    <citation type="submission" date="2010-11" db="EMBL/GenBank/DDBJ databases">
        <title>The complete genome of Paludibacter propionicigenes DSM 17365.</title>
        <authorList>
            <consortium name="US DOE Joint Genome Institute (JGI-PGF)"/>
            <person name="Lucas S."/>
            <person name="Copeland A."/>
            <person name="Lapidus A."/>
            <person name="Bruce D."/>
            <person name="Goodwin L."/>
            <person name="Pitluck S."/>
            <person name="Kyrpides N."/>
            <person name="Mavromatis K."/>
            <person name="Ivanova N."/>
            <person name="Munk A.C."/>
            <person name="Brettin T."/>
            <person name="Detter J.C."/>
            <person name="Han C."/>
            <person name="Tapia R."/>
            <person name="Land M."/>
            <person name="Hauser L."/>
            <person name="Markowitz V."/>
            <person name="Cheng J.-F."/>
            <person name="Hugenholtz P."/>
            <person name="Woyke T."/>
            <person name="Wu D."/>
            <person name="Gronow S."/>
            <person name="Wellnitz S."/>
            <person name="Brambilla E."/>
            <person name="Klenk H.-P."/>
            <person name="Eisen J.A."/>
        </authorList>
    </citation>
    <scope>NUCLEOTIDE SEQUENCE</scope>
    <source>
        <strain>WB4</strain>
    </source>
</reference>